<organism evidence="4 5">
    <name type="scientific">Microbispora corallina</name>
    <dbReference type="NCBI Taxonomy" id="83302"/>
    <lineage>
        <taxon>Bacteria</taxon>
        <taxon>Bacillati</taxon>
        <taxon>Actinomycetota</taxon>
        <taxon>Actinomycetes</taxon>
        <taxon>Streptosporangiales</taxon>
        <taxon>Streptosporangiaceae</taxon>
        <taxon>Microbispora</taxon>
    </lineage>
</organism>
<gene>
    <name evidence="4" type="ORF">Mco01_43740</name>
</gene>
<feature type="compositionally biased region" description="Gly residues" evidence="2">
    <location>
        <begin position="245"/>
        <end position="256"/>
    </location>
</feature>
<accession>A0ABQ4G2T9</accession>
<dbReference type="EMBL" id="BOOC01000022">
    <property type="protein sequence ID" value="GIH41374.1"/>
    <property type="molecule type" value="Genomic_DNA"/>
</dbReference>
<dbReference type="InterPro" id="IPR000551">
    <property type="entry name" value="MerR-type_HTH_dom"/>
</dbReference>
<dbReference type="Proteomes" id="UP000603904">
    <property type="component" value="Unassembled WGS sequence"/>
</dbReference>
<dbReference type="InterPro" id="IPR009061">
    <property type="entry name" value="DNA-bd_dom_put_sf"/>
</dbReference>
<feature type="domain" description="HTH merR-type" evidence="3">
    <location>
        <begin position="9"/>
        <end position="78"/>
    </location>
</feature>
<dbReference type="SMART" id="SM00422">
    <property type="entry name" value="HTH_MERR"/>
    <property type="match status" value="1"/>
</dbReference>
<evidence type="ECO:0000256" key="2">
    <source>
        <dbReference type="SAM" id="MobiDB-lite"/>
    </source>
</evidence>
<name>A0ABQ4G2T9_9ACTN</name>
<dbReference type="CDD" id="cd00592">
    <property type="entry name" value="HTH_MerR-like"/>
    <property type="match status" value="1"/>
</dbReference>
<keyword evidence="1" id="KW-0238">DNA-binding</keyword>
<dbReference type="Pfam" id="PF13411">
    <property type="entry name" value="MerR_1"/>
    <property type="match status" value="1"/>
</dbReference>
<evidence type="ECO:0000313" key="5">
    <source>
        <dbReference type="Proteomes" id="UP000603904"/>
    </source>
</evidence>
<protein>
    <recommendedName>
        <fullName evidence="3">HTH merR-type domain-containing protein</fullName>
    </recommendedName>
</protein>
<feature type="region of interest" description="Disordered" evidence="2">
    <location>
        <begin position="239"/>
        <end position="275"/>
    </location>
</feature>
<keyword evidence="5" id="KW-1185">Reference proteome</keyword>
<dbReference type="PROSITE" id="PS50937">
    <property type="entry name" value="HTH_MERR_2"/>
    <property type="match status" value="1"/>
</dbReference>
<dbReference type="PANTHER" id="PTHR30204">
    <property type="entry name" value="REDOX-CYCLING DRUG-SENSING TRANSCRIPTIONAL ACTIVATOR SOXR"/>
    <property type="match status" value="1"/>
</dbReference>
<dbReference type="Gene3D" id="1.10.1660.10">
    <property type="match status" value="1"/>
</dbReference>
<reference evidence="4 5" key="1">
    <citation type="submission" date="2021-01" db="EMBL/GenBank/DDBJ databases">
        <title>Whole genome shotgun sequence of Microbispora corallina NBRC 16416.</title>
        <authorList>
            <person name="Komaki H."/>
            <person name="Tamura T."/>
        </authorList>
    </citation>
    <scope>NUCLEOTIDE SEQUENCE [LARGE SCALE GENOMIC DNA]</scope>
    <source>
        <strain evidence="4 5">NBRC 16416</strain>
    </source>
</reference>
<evidence type="ECO:0000259" key="3">
    <source>
        <dbReference type="PROSITE" id="PS50937"/>
    </source>
</evidence>
<dbReference type="SUPFAM" id="SSF46955">
    <property type="entry name" value="Putative DNA-binding domain"/>
    <property type="match status" value="1"/>
</dbReference>
<dbReference type="InterPro" id="IPR047057">
    <property type="entry name" value="MerR_fam"/>
</dbReference>
<sequence length="373" mass="40005">MARMDGDTLYSIGDLARRTGLSVKAIRFYADTGIVPPTVRSPAGHRLYDIDAAARLDLVRTLRDLGLDLATIRRVVDREATLTEVAASHAEALAVQIRTLLLRRAVLLAVARHGSTPEEMDLMRDLATLSADERLRLVGDFLDAAFGELDTDHGFLGARRSMTPELPDHPAAEQVEAWVRLAELTRDVEFRAVMRRLAEHHAAERAAIGHPEGRRPIGAQPGGEDALGGCAADGRAVGGRPVHGRPGGGDAGAGRGAKGHTGDGRGGGGVPRRDAAATVRDLVEPALAAGVDPESPEAAPVVAAVTASYARALDRPDDPDLRRDLLTWAQTVNDPRRELYLRLLAVVNGWRPPQSLAPAFDWFIRAVQVRPLS</sequence>
<dbReference type="PANTHER" id="PTHR30204:SF93">
    <property type="entry name" value="HTH MERR-TYPE DOMAIN-CONTAINING PROTEIN"/>
    <property type="match status" value="1"/>
</dbReference>
<evidence type="ECO:0000313" key="4">
    <source>
        <dbReference type="EMBL" id="GIH41374.1"/>
    </source>
</evidence>
<dbReference type="PRINTS" id="PR00040">
    <property type="entry name" value="HTHMERR"/>
</dbReference>
<evidence type="ECO:0000256" key="1">
    <source>
        <dbReference type="ARBA" id="ARBA00023125"/>
    </source>
</evidence>
<comment type="caution">
    <text evidence="4">The sequence shown here is derived from an EMBL/GenBank/DDBJ whole genome shotgun (WGS) entry which is preliminary data.</text>
</comment>
<proteinExistence type="predicted"/>